<organism evidence="1 2">
    <name type="scientific">Trifolium medium</name>
    <dbReference type="NCBI Taxonomy" id="97028"/>
    <lineage>
        <taxon>Eukaryota</taxon>
        <taxon>Viridiplantae</taxon>
        <taxon>Streptophyta</taxon>
        <taxon>Embryophyta</taxon>
        <taxon>Tracheophyta</taxon>
        <taxon>Spermatophyta</taxon>
        <taxon>Magnoliopsida</taxon>
        <taxon>eudicotyledons</taxon>
        <taxon>Gunneridae</taxon>
        <taxon>Pentapetalae</taxon>
        <taxon>rosids</taxon>
        <taxon>fabids</taxon>
        <taxon>Fabales</taxon>
        <taxon>Fabaceae</taxon>
        <taxon>Papilionoideae</taxon>
        <taxon>50 kb inversion clade</taxon>
        <taxon>NPAAA clade</taxon>
        <taxon>Hologalegina</taxon>
        <taxon>IRL clade</taxon>
        <taxon>Trifolieae</taxon>
        <taxon>Trifolium</taxon>
    </lineage>
</organism>
<proteinExistence type="predicted"/>
<dbReference type="AlphaFoldDB" id="A0A392N152"/>
<evidence type="ECO:0000313" key="1">
    <source>
        <dbReference type="EMBL" id="MCH93526.1"/>
    </source>
</evidence>
<name>A0A392N152_9FABA</name>
<gene>
    <name evidence="1" type="ORF">A2U01_0014478</name>
</gene>
<comment type="caution">
    <text evidence="1">The sequence shown here is derived from an EMBL/GenBank/DDBJ whole genome shotgun (WGS) entry which is preliminary data.</text>
</comment>
<dbReference type="Proteomes" id="UP000265520">
    <property type="component" value="Unassembled WGS sequence"/>
</dbReference>
<evidence type="ECO:0000313" key="2">
    <source>
        <dbReference type="Proteomes" id="UP000265520"/>
    </source>
</evidence>
<protein>
    <submittedName>
        <fullName evidence="1">Uncharacterized protein</fullName>
    </submittedName>
</protein>
<sequence>MLAELKVVAVTKTLLEQRRLMVHAVVASYQAKLAMSCASPATKSLDNLTPIAPQELSLPLKYLPWRSQLKPPQERIYREERKIV</sequence>
<dbReference type="EMBL" id="LXQA010025151">
    <property type="protein sequence ID" value="MCH93526.1"/>
    <property type="molecule type" value="Genomic_DNA"/>
</dbReference>
<reference evidence="1 2" key="1">
    <citation type="journal article" date="2018" name="Front. Plant Sci.">
        <title>Red Clover (Trifolium pratense) and Zigzag Clover (T. medium) - A Picture of Genomic Similarities and Differences.</title>
        <authorList>
            <person name="Dluhosova J."/>
            <person name="Istvanek J."/>
            <person name="Nedelnik J."/>
            <person name="Repkova J."/>
        </authorList>
    </citation>
    <scope>NUCLEOTIDE SEQUENCE [LARGE SCALE GENOMIC DNA]</scope>
    <source>
        <strain evidence="2">cv. 10/8</strain>
        <tissue evidence="1">Leaf</tissue>
    </source>
</reference>
<accession>A0A392N152</accession>
<keyword evidence="2" id="KW-1185">Reference proteome</keyword>